<gene>
    <name evidence="1" type="ORF">ASN_1723</name>
</gene>
<proteinExistence type="predicted"/>
<name>A0A0U5B930_9PROT</name>
<evidence type="ECO:0000313" key="1">
    <source>
        <dbReference type="EMBL" id="CEF41061.1"/>
    </source>
</evidence>
<dbReference type="KEGG" id="asz:ASN_1723"/>
<keyword evidence="2" id="KW-1185">Reference proteome</keyword>
<dbReference type="AlphaFoldDB" id="A0A0U5B930"/>
<dbReference type="PATRIC" id="fig|446692.3.peg.1756"/>
<protein>
    <submittedName>
        <fullName evidence="1">Uncharacterized protein</fullName>
    </submittedName>
</protein>
<dbReference type="EMBL" id="LN606600">
    <property type="protein sequence ID" value="CEF41061.1"/>
    <property type="molecule type" value="Genomic_DNA"/>
</dbReference>
<organism evidence="1 2">
    <name type="scientific">Acetobacter senegalensis</name>
    <dbReference type="NCBI Taxonomy" id="446692"/>
    <lineage>
        <taxon>Bacteria</taxon>
        <taxon>Pseudomonadati</taxon>
        <taxon>Pseudomonadota</taxon>
        <taxon>Alphaproteobacteria</taxon>
        <taxon>Acetobacterales</taxon>
        <taxon>Acetobacteraceae</taxon>
        <taxon>Acetobacter</taxon>
    </lineage>
</organism>
<reference evidence="2" key="1">
    <citation type="submission" date="2014-09" db="EMBL/GenBank/DDBJ databases">
        <authorList>
            <person name="Illeghems K.G."/>
        </authorList>
    </citation>
    <scope>NUCLEOTIDE SEQUENCE [LARGE SCALE GENOMIC DNA]</scope>
    <source>
        <strain evidence="2">108B</strain>
    </source>
</reference>
<sequence>MIPFLPVSGVQWCPLQRAQNSHYNDLCGNFGSAPVIEGLMVDTIQRSKAVFCGNTVSITEGRETERGDYALISDAVNAGKTASPFSCVLHDTMSILYARRPLPSLHGSG</sequence>
<accession>A0A0U5B930</accession>
<evidence type="ECO:0000313" key="2">
    <source>
        <dbReference type="Proteomes" id="UP000056109"/>
    </source>
</evidence>
<dbReference type="Proteomes" id="UP000056109">
    <property type="component" value="Chromosome I"/>
</dbReference>